<dbReference type="GO" id="GO:0003824">
    <property type="term" value="F:catalytic activity"/>
    <property type="evidence" value="ECO:0007669"/>
    <property type="project" value="InterPro"/>
</dbReference>
<keyword evidence="3" id="KW-0949">S-adenosyl-L-methionine</keyword>
<evidence type="ECO:0000256" key="6">
    <source>
        <dbReference type="ARBA" id="ARBA00023014"/>
    </source>
</evidence>
<evidence type="ECO:0000256" key="1">
    <source>
        <dbReference type="ARBA" id="ARBA00001966"/>
    </source>
</evidence>
<dbReference type="RefSeq" id="WP_061836345.1">
    <property type="nucleotide sequence ID" value="NZ_LUKE01000005.1"/>
</dbReference>
<dbReference type="CDD" id="cd01335">
    <property type="entry name" value="Radical_SAM"/>
    <property type="match status" value="1"/>
</dbReference>
<evidence type="ECO:0000313" key="8">
    <source>
        <dbReference type="EMBL" id="KYG62384.1"/>
    </source>
</evidence>
<dbReference type="SUPFAM" id="SSF102114">
    <property type="entry name" value="Radical SAM enzymes"/>
    <property type="match status" value="1"/>
</dbReference>
<evidence type="ECO:0000259" key="7">
    <source>
        <dbReference type="PROSITE" id="PS51918"/>
    </source>
</evidence>
<dbReference type="AlphaFoldDB" id="A0A150WGY2"/>
<dbReference type="PROSITE" id="PS01305">
    <property type="entry name" value="MOAA_NIFB_PQQE"/>
    <property type="match status" value="1"/>
</dbReference>
<keyword evidence="4" id="KW-0479">Metal-binding</keyword>
<dbReference type="PANTHER" id="PTHR43787:SF10">
    <property type="entry name" value="COFACTOR MODIFYING PROTEIN"/>
    <property type="match status" value="1"/>
</dbReference>
<feature type="domain" description="Radical SAM core" evidence="7">
    <location>
        <begin position="2"/>
        <end position="206"/>
    </location>
</feature>
<dbReference type="SFLD" id="SFLDG01067">
    <property type="entry name" value="SPASM/twitch_domain_containing"/>
    <property type="match status" value="1"/>
</dbReference>
<dbReference type="SFLD" id="SFLDS00029">
    <property type="entry name" value="Radical_SAM"/>
    <property type="match status" value="1"/>
</dbReference>
<dbReference type="OrthoDB" id="9810775at2"/>
<reference evidence="8 9" key="1">
    <citation type="submission" date="2016-03" db="EMBL/GenBank/DDBJ databases">
        <authorList>
            <person name="Ploux O."/>
        </authorList>
    </citation>
    <scope>NUCLEOTIDE SEQUENCE [LARGE SCALE GENOMIC DNA]</scope>
    <source>
        <strain evidence="8 9">R0</strain>
    </source>
</reference>
<dbReference type="InterPro" id="IPR007197">
    <property type="entry name" value="rSAM"/>
</dbReference>
<dbReference type="Proteomes" id="UP000075320">
    <property type="component" value="Unassembled WGS sequence"/>
</dbReference>
<dbReference type="InterPro" id="IPR023885">
    <property type="entry name" value="4Fe4S-binding_SPASM_dom"/>
</dbReference>
<evidence type="ECO:0000256" key="5">
    <source>
        <dbReference type="ARBA" id="ARBA00023004"/>
    </source>
</evidence>
<keyword evidence="6" id="KW-0411">Iron-sulfur</keyword>
<dbReference type="PANTHER" id="PTHR43787">
    <property type="entry name" value="FEMO COFACTOR BIOSYNTHESIS PROTEIN NIFB-RELATED"/>
    <property type="match status" value="1"/>
</dbReference>
<accession>A0A150WGY2</accession>
<dbReference type="Pfam" id="PF04055">
    <property type="entry name" value="Radical_SAM"/>
    <property type="match status" value="1"/>
</dbReference>
<comment type="cofactor">
    <cofactor evidence="1">
        <name>[4Fe-4S] cluster</name>
        <dbReference type="ChEBI" id="CHEBI:49883"/>
    </cofactor>
</comment>
<comment type="caution">
    <text evidence="8">The sequence shown here is derived from an EMBL/GenBank/DDBJ whole genome shotgun (WGS) entry which is preliminary data.</text>
</comment>
<proteinExistence type="predicted"/>
<gene>
    <name evidence="8" type="ORF">AZI86_16230</name>
</gene>
<dbReference type="PROSITE" id="PS51918">
    <property type="entry name" value="RADICAL_SAM"/>
    <property type="match status" value="1"/>
</dbReference>
<keyword evidence="5" id="KW-0408">Iron</keyword>
<dbReference type="InterPro" id="IPR000385">
    <property type="entry name" value="MoaA_NifB_PqqE_Fe-S-bd_CS"/>
</dbReference>
<protein>
    <recommendedName>
        <fullName evidence="7">Radical SAM core domain-containing protein</fullName>
    </recommendedName>
</protein>
<dbReference type="GO" id="GO:0046872">
    <property type="term" value="F:metal ion binding"/>
    <property type="evidence" value="ECO:0007669"/>
    <property type="project" value="UniProtKB-KW"/>
</dbReference>
<evidence type="ECO:0000256" key="2">
    <source>
        <dbReference type="ARBA" id="ARBA00022485"/>
    </source>
</evidence>
<dbReference type="EMBL" id="LUKE01000005">
    <property type="protein sequence ID" value="KYG62384.1"/>
    <property type="molecule type" value="Genomic_DNA"/>
</dbReference>
<keyword evidence="9" id="KW-1185">Reference proteome</keyword>
<sequence length="315" mass="36366">MAKRFQKINIEISNICNLQCSFCPEVVRSKKIMPLDLFERIIQQVAPLTEQVCFHLMGDPLVHPELADFVRTCEKHDVKIFFVTNAVLLREKQAELLLSPAFRQVNFSLHSFHDNYPDRDPTAYLEKVFAYTEKAMLQRPDLYINYRLWNLQEVRGASSRNQDMLRRISERFEFDIDTMIDVRLKKSVHLKNRLYLHFDTEFIWPSVDLPILGTKGSCYGLTSHFGILVDGTVVPCCLDKEGAIPLGNIQDQDIVDILASPRSQALLEGFRKKKLVENLCQRCQYIERFTKAVPSSVSISPTGNPKNVLLRNDQM</sequence>
<keyword evidence="2" id="KW-0004">4Fe-4S</keyword>
<organism evidence="8 9">
    <name type="scientific">Bdellovibrio bacteriovorus</name>
    <dbReference type="NCBI Taxonomy" id="959"/>
    <lineage>
        <taxon>Bacteria</taxon>
        <taxon>Pseudomonadati</taxon>
        <taxon>Bdellovibrionota</taxon>
        <taxon>Bdellovibrionia</taxon>
        <taxon>Bdellovibrionales</taxon>
        <taxon>Pseudobdellovibrionaceae</taxon>
        <taxon>Bdellovibrio</taxon>
    </lineage>
</organism>
<dbReference type="Gene3D" id="3.20.20.70">
    <property type="entry name" value="Aldolase class I"/>
    <property type="match status" value="1"/>
</dbReference>
<dbReference type="InterPro" id="IPR058240">
    <property type="entry name" value="rSAM_sf"/>
</dbReference>
<dbReference type="Pfam" id="PF13186">
    <property type="entry name" value="SPASM"/>
    <property type="match status" value="1"/>
</dbReference>
<evidence type="ECO:0000313" key="9">
    <source>
        <dbReference type="Proteomes" id="UP000075320"/>
    </source>
</evidence>
<dbReference type="GO" id="GO:0051539">
    <property type="term" value="F:4 iron, 4 sulfur cluster binding"/>
    <property type="evidence" value="ECO:0007669"/>
    <property type="project" value="UniProtKB-KW"/>
</dbReference>
<dbReference type="CDD" id="cd21122">
    <property type="entry name" value="SPASM_rSAM"/>
    <property type="match status" value="1"/>
</dbReference>
<dbReference type="InterPro" id="IPR013785">
    <property type="entry name" value="Aldolase_TIM"/>
</dbReference>
<evidence type="ECO:0000256" key="4">
    <source>
        <dbReference type="ARBA" id="ARBA00022723"/>
    </source>
</evidence>
<evidence type="ECO:0000256" key="3">
    <source>
        <dbReference type="ARBA" id="ARBA00022691"/>
    </source>
</evidence>
<name>A0A150WGY2_BDEBC</name>